<evidence type="ECO:0000313" key="3">
    <source>
        <dbReference type="Proteomes" id="UP000467841"/>
    </source>
</evidence>
<feature type="compositionally biased region" description="Basic and acidic residues" evidence="1">
    <location>
        <begin position="78"/>
        <end position="95"/>
    </location>
</feature>
<evidence type="ECO:0000313" key="2">
    <source>
        <dbReference type="EMBL" id="CAA7021054.1"/>
    </source>
</evidence>
<organism evidence="2 3">
    <name type="scientific">Microthlaspi erraticum</name>
    <dbReference type="NCBI Taxonomy" id="1685480"/>
    <lineage>
        <taxon>Eukaryota</taxon>
        <taxon>Viridiplantae</taxon>
        <taxon>Streptophyta</taxon>
        <taxon>Embryophyta</taxon>
        <taxon>Tracheophyta</taxon>
        <taxon>Spermatophyta</taxon>
        <taxon>Magnoliopsida</taxon>
        <taxon>eudicotyledons</taxon>
        <taxon>Gunneridae</taxon>
        <taxon>Pentapetalae</taxon>
        <taxon>rosids</taxon>
        <taxon>malvids</taxon>
        <taxon>Brassicales</taxon>
        <taxon>Brassicaceae</taxon>
        <taxon>Coluteocarpeae</taxon>
        <taxon>Microthlaspi</taxon>
    </lineage>
</organism>
<protein>
    <submittedName>
        <fullName evidence="2">Uncharacterized protein</fullName>
    </submittedName>
</protein>
<sequence length="148" mass="17409">MRESSHRPLIFGTPFLSTVGAIFDFPNQRISFNKRRKLSEATPKKEKLKIQSRKIPFLSPSSLPLKQGVRLRPLHQNRPRDHPRLKMRPSQEGRIKKPRSGRNMKLLFPKELIDENLEGFKEKVTRTLQLFPKAFYQGTFMERLSIQL</sequence>
<name>A0A6D2I4F0_9BRAS</name>
<dbReference type="Proteomes" id="UP000467841">
    <property type="component" value="Unassembled WGS sequence"/>
</dbReference>
<accession>A0A6D2I4F0</accession>
<reference evidence="2" key="1">
    <citation type="submission" date="2020-01" db="EMBL/GenBank/DDBJ databases">
        <authorList>
            <person name="Mishra B."/>
        </authorList>
    </citation>
    <scope>NUCLEOTIDE SEQUENCE [LARGE SCALE GENOMIC DNA]</scope>
</reference>
<dbReference type="EMBL" id="CACVBM020000577">
    <property type="protein sequence ID" value="CAA7021054.1"/>
    <property type="molecule type" value="Genomic_DNA"/>
</dbReference>
<proteinExistence type="predicted"/>
<comment type="caution">
    <text evidence="2">The sequence shown here is derived from an EMBL/GenBank/DDBJ whole genome shotgun (WGS) entry which is preliminary data.</text>
</comment>
<dbReference type="OrthoDB" id="1113345at2759"/>
<keyword evidence="3" id="KW-1185">Reference proteome</keyword>
<feature type="region of interest" description="Disordered" evidence="1">
    <location>
        <begin position="68"/>
        <end position="102"/>
    </location>
</feature>
<gene>
    <name evidence="2" type="ORF">MERR_LOCUS8289</name>
</gene>
<dbReference type="AlphaFoldDB" id="A0A6D2I4F0"/>
<evidence type="ECO:0000256" key="1">
    <source>
        <dbReference type="SAM" id="MobiDB-lite"/>
    </source>
</evidence>